<name>A0ABQ1GNV1_9SPHN</name>
<protein>
    <recommendedName>
        <fullName evidence="3">DUF3800 domain-containing protein</fullName>
    </recommendedName>
</protein>
<evidence type="ECO:0000313" key="2">
    <source>
        <dbReference type="Proteomes" id="UP000618591"/>
    </source>
</evidence>
<dbReference type="EMBL" id="BMDW01000008">
    <property type="protein sequence ID" value="GGA47132.1"/>
    <property type="molecule type" value="Genomic_DNA"/>
</dbReference>
<dbReference type="RefSeq" id="WP_188446420.1">
    <property type="nucleotide sequence ID" value="NZ_BMDW01000008.1"/>
</dbReference>
<dbReference type="InterPro" id="IPR024524">
    <property type="entry name" value="DUF3800"/>
</dbReference>
<comment type="caution">
    <text evidence="1">The sequence shown here is derived from an EMBL/GenBank/DDBJ whole genome shotgun (WGS) entry which is preliminary data.</text>
</comment>
<organism evidence="1 2">
    <name type="scientific">Sphingomonas psychrolutea</name>
    <dbReference type="NCBI Taxonomy" id="1259676"/>
    <lineage>
        <taxon>Bacteria</taxon>
        <taxon>Pseudomonadati</taxon>
        <taxon>Pseudomonadota</taxon>
        <taxon>Alphaproteobacteria</taxon>
        <taxon>Sphingomonadales</taxon>
        <taxon>Sphingomonadaceae</taxon>
        <taxon>Sphingomonas</taxon>
    </lineage>
</organism>
<evidence type="ECO:0000313" key="1">
    <source>
        <dbReference type="EMBL" id="GGA47132.1"/>
    </source>
</evidence>
<dbReference type="Pfam" id="PF12686">
    <property type="entry name" value="DUF3800"/>
    <property type="match status" value="1"/>
</dbReference>
<proteinExistence type="predicted"/>
<sequence length="246" mass="27544">MAIIVSDPAPGLPNLSFFGDASSRDKTFMVAGGFAVAGNRINEIEDAIAALRDDAGIKSEFHWSDYRGGKRQDGYEKLVQYAFRLIAERKAALHIIISNFDEFNHKAKEGENRDSSINKMYFQLLLHRVARYYGKTRAIHVRLDAGNDSKDVCALRGAVCAKSYYQYKTKANCIRTIEPVCSRRVGIVQMADVVMGAISAKRNDVKHTSPKGELANFVLKASGRHSWNTDTAYAARFLTVWHHTPR</sequence>
<dbReference type="Proteomes" id="UP000618591">
    <property type="component" value="Unassembled WGS sequence"/>
</dbReference>
<reference evidence="2" key="1">
    <citation type="journal article" date="2019" name="Int. J. Syst. Evol. Microbiol.">
        <title>The Global Catalogue of Microorganisms (GCM) 10K type strain sequencing project: providing services to taxonomists for standard genome sequencing and annotation.</title>
        <authorList>
            <consortium name="The Broad Institute Genomics Platform"/>
            <consortium name="The Broad Institute Genome Sequencing Center for Infectious Disease"/>
            <person name="Wu L."/>
            <person name="Ma J."/>
        </authorList>
    </citation>
    <scope>NUCLEOTIDE SEQUENCE [LARGE SCALE GENOMIC DNA]</scope>
    <source>
        <strain evidence="2">CGMCC 1.10106</strain>
    </source>
</reference>
<keyword evidence="2" id="KW-1185">Reference proteome</keyword>
<accession>A0ABQ1GNV1</accession>
<gene>
    <name evidence="1" type="ORF">GCM10011395_16700</name>
</gene>
<evidence type="ECO:0008006" key="3">
    <source>
        <dbReference type="Google" id="ProtNLM"/>
    </source>
</evidence>